<keyword evidence="1" id="KW-0812">Transmembrane</keyword>
<evidence type="ECO:0000313" key="4">
    <source>
        <dbReference type="Proteomes" id="UP000444185"/>
    </source>
</evidence>
<proteinExistence type="predicted"/>
<dbReference type="Pfam" id="PF10110">
    <property type="entry name" value="GPDPase_memb"/>
    <property type="match status" value="1"/>
</dbReference>
<name>A0A844Y038_9SPHN</name>
<evidence type="ECO:0000313" key="3">
    <source>
        <dbReference type="EMBL" id="MXO51411.1"/>
    </source>
</evidence>
<feature type="domain" description="Glycerophosphoryl diester phosphodiesterase membrane" evidence="2">
    <location>
        <begin position="150"/>
        <end position="255"/>
    </location>
</feature>
<dbReference type="OrthoDB" id="7391073at2"/>
<dbReference type="Proteomes" id="UP000444185">
    <property type="component" value="Unassembled WGS sequence"/>
</dbReference>
<keyword evidence="1" id="KW-0472">Membrane</keyword>
<dbReference type="RefSeq" id="WP_160608147.1">
    <property type="nucleotide sequence ID" value="NZ_WTYF01000004.1"/>
</dbReference>
<reference evidence="3 4" key="1">
    <citation type="submission" date="2019-12" db="EMBL/GenBank/DDBJ databases">
        <title>Genomic-based taxomic classification of the family Erythrobacteraceae.</title>
        <authorList>
            <person name="Xu L."/>
        </authorList>
    </citation>
    <scope>NUCLEOTIDE SEQUENCE [LARGE SCALE GENOMIC DNA]</scope>
    <source>
        <strain evidence="3 4">DSM 16225</strain>
    </source>
</reference>
<feature type="transmembrane region" description="Helical" evidence="1">
    <location>
        <begin position="237"/>
        <end position="259"/>
    </location>
</feature>
<feature type="transmembrane region" description="Helical" evidence="1">
    <location>
        <begin position="147"/>
        <end position="164"/>
    </location>
</feature>
<feature type="transmembrane region" description="Helical" evidence="1">
    <location>
        <begin position="116"/>
        <end position="141"/>
    </location>
</feature>
<organism evidence="3 4">
    <name type="scientific">Qipengyuania gaetbuli</name>
    <dbReference type="NCBI Taxonomy" id="266952"/>
    <lineage>
        <taxon>Bacteria</taxon>
        <taxon>Pseudomonadati</taxon>
        <taxon>Pseudomonadota</taxon>
        <taxon>Alphaproteobacteria</taxon>
        <taxon>Sphingomonadales</taxon>
        <taxon>Erythrobacteraceae</taxon>
        <taxon>Qipengyuania</taxon>
    </lineage>
</organism>
<feature type="transmembrane region" description="Helical" evidence="1">
    <location>
        <begin position="20"/>
        <end position="42"/>
    </location>
</feature>
<protein>
    <recommendedName>
        <fullName evidence="2">Glycerophosphoryl diester phosphodiesterase membrane domain-containing protein</fullName>
    </recommendedName>
</protein>
<keyword evidence="4" id="KW-1185">Reference proteome</keyword>
<keyword evidence="1" id="KW-1133">Transmembrane helix</keyword>
<feature type="transmembrane region" description="Helical" evidence="1">
    <location>
        <begin position="199"/>
        <end position="225"/>
    </location>
</feature>
<comment type="caution">
    <text evidence="3">The sequence shown here is derived from an EMBL/GenBank/DDBJ whole genome shotgun (WGS) entry which is preliminary data.</text>
</comment>
<dbReference type="AlphaFoldDB" id="A0A844Y038"/>
<feature type="transmembrane region" description="Helical" evidence="1">
    <location>
        <begin position="73"/>
        <end position="95"/>
    </location>
</feature>
<dbReference type="InterPro" id="IPR018476">
    <property type="entry name" value="GlyceroP-diester-Pdiesterase_M"/>
</dbReference>
<gene>
    <name evidence="3" type="ORF">GRI42_08865</name>
</gene>
<dbReference type="EMBL" id="WTYF01000004">
    <property type="protein sequence ID" value="MXO51411.1"/>
    <property type="molecule type" value="Genomic_DNA"/>
</dbReference>
<sequence>MKFDFDKGWNEALTLIKGNFSLLATIAGVLIFLPSAFAAIIFPSASIESSLEGSTQPTMEQLQGALVTMFSEYWWLFLGVFLLTSLAQLAMLALLRRRSSPTVGEALASGASLLPTFIGAYLLQVLAYLAPIFVLISLPAAVGLKPVALLGALFAIPLVVYISIKLSLSTPIIGIEGERNPVAALKRSWAMTKGNSLRLLAFFVLLVVAAAVLVLLLGWIVGLVFALGGEEASSFGAALSAGLIDALGAVFVVSILAAIHAQLSRLSAADKGEEA</sequence>
<evidence type="ECO:0000256" key="1">
    <source>
        <dbReference type="SAM" id="Phobius"/>
    </source>
</evidence>
<evidence type="ECO:0000259" key="2">
    <source>
        <dbReference type="Pfam" id="PF10110"/>
    </source>
</evidence>
<accession>A0A844Y038</accession>